<dbReference type="GO" id="GO:1902201">
    <property type="term" value="P:negative regulation of bacterial-type flagellum-dependent cell motility"/>
    <property type="evidence" value="ECO:0007669"/>
    <property type="project" value="TreeGrafter"/>
</dbReference>
<dbReference type="SUPFAM" id="SSF55073">
    <property type="entry name" value="Nucleotide cyclase"/>
    <property type="match status" value="1"/>
</dbReference>
<dbReference type="OrthoDB" id="9812260at2"/>
<evidence type="ECO:0000313" key="4">
    <source>
        <dbReference type="EMBL" id="SPY43951.1"/>
    </source>
</evidence>
<dbReference type="InterPro" id="IPR050469">
    <property type="entry name" value="Diguanylate_Cyclase"/>
</dbReference>
<dbReference type="NCBIfam" id="TIGR00254">
    <property type="entry name" value="GGDEF"/>
    <property type="match status" value="1"/>
</dbReference>
<sequence length="433" mass="48811">MFSLSMLRNASIRLLIPLLIAGLLIFIYPQLYVLLTPFQASLQVLPFVVLALVIILSQPFNQGRIGIIAILMLESYFLILNCLQQPLASGDTRLIYILLSALLPLNLLLLHIVPEKRFLSRCGFAMLIFNMVQIALSVAIVWLYDGSALSDWWYAVFYSYNNISPLPIILLLLNIALICSSASAILKRNQRTDQAIYICLLFSFITLAWFDNPFISSMSYSCAAILLLSSLITSTHELVYIDPLTTIPGRRALDTELKYLGRTYTLAMMDVDNFKDFNDLYGHETGDEVLRLVAQISQKISGVGKVFRYGGEEFTLLFKGKNINEVQSQLEYVREEIACYDLVLRDHDNRPLSALQGKLKRQHNDLEPNAVHITVSIGAADSYSAPTPNDVLNLADIALYNAKDDGRNQVSVDYTLRKTKKKKRTPKKKKATK</sequence>
<reference evidence="4 5" key="1">
    <citation type="submission" date="2018-06" db="EMBL/GenBank/DDBJ databases">
        <authorList>
            <consortium name="Pathogen Informatics"/>
            <person name="Doyle S."/>
        </authorList>
    </citation>
    <scope>NUCLEOTIDE SEQUENCE [LARGE SCALE GENOMIC DNA]</scope>
    <source>
        <strain evidence="4 5">NCTC11647</strain>
    </source>
</reference>
<dbReference type="InterPro" id="IPR000160">
    <property type="entry name" value="GGDEF_dom"/>
</dbReference>
<gene>
    <name evidence="4" type="primary">ycdT_1</name>
    <name evidence="4" type="ORF">NCTC11647_02884</name>
</gene>
<comment type="catalytic activity">
    <reaction evidence="2">
        <text>2 GTP = 3',3'-c-di-GMP + 2 diphosphate</text>
        <dbReference type="Rhea" id="RHEA:24898"/>
        <dbReference type="ChEBI" id="CHEBI:33019"/>
        <dbReference type="ChEBI" id="CHEBI:37565"/>
        <dbReference type="ChEBI" id="CHEBI:58805"/>
        <dbReference type="EC" id="2.7.7.65"/>
    </reaction>
</comment>
<keyword evidence="4" id="KW-0548">Nucleotidyltransferase</keyword>
<protein>
    <recommendedName>
        <fullName evidence="1">diguanylate cyclase</fullName>
        <ecNumber evidence="1">2.7.7.65</ecNumber>
    </recommendedName>
</protein>
<evidence type="ECO:0000256" key="2">
    <source>
        <dbReference type="ARBA" id="ARBA00034247"/>
    </source>
</evidence>
<dbReference type="EC" id="2.7.7.65" evidence="1"/>
<evidence type="ECO:0000313" key="5">
    <source>
        <dbReference type="Proteomes" id="UP000251647"/>
    </source>
</evidence>
<dbReference type="CDD" id="cd01949">
    <property type="entry name" value="GGDEF"/>
    <property type="match status" value="1"/>
</dbReference>
<evidence type="ECO:0000256" key="1">
    <source>
        <dbReference type="ARBA" id="ARBA00012528"/>
    </source>
</evidence>
<dbReference type="SMART" id="SM00267">
    <property type="entry name" value="GGDEF"/>
    <property type="match status" value="1"/>
</dbReference>
<dbReference type="InterPro" id="IPR029787">
    <property type="entry name" value="Nucleotide_cyclase"/>
</dbReference>
<dbReference type="PANTHER" id="PTHR45138">
    <property type="entry name" value="REGULATORY COMPONENTS OF SENSORY TRANSDUCTION SYSTEM"/>
    <property type="match status" value="1"/>
</dbReference>
<dbReference type="Gene3D" id="3.30.70.270">
    <property type="match status" value="1"/>
</dbReference>
<dbReference type="PROSITE" id="PS50887">
    <property type="entry name" value="GGDEF"/>
    <property type="match status" value="1"/>
</dbReference>
<dbReference type="PANTHER" id="PTHR45138:SF9">
    <property type="entry name" value="DIGUANYLATE CYCLASE DGCM-RELATED"/>
    <property type="match status" value="1"/>
</dbReference>
<dbReference type="AlphaFoldDB" id="A0A2T3QLM0"/>
<dbReference type="GO" id="GO:0005886">
    <property type="term" value="C:plasma membrane"/>
    <property type="evidence" value="ECO:0007669"/>
    <property type="project" value="TreeGrafter"/>
</dbReference>
<name>A0A2T3QLM0_PHODM</name>
<dbReference type="InterPro" id="IPR043128">
    <property type="entry name" value="Rev_trsase/Diguanyl_cyclase"/>
</dbReference>
<feature type="domain" description="GGDEF" evidence="3">
    <location>
        <begin position="262"/>
        <end position="415"/>
    </location>
</feature>
<dbReference type="EMBL" id="UATL01000005">
    <property type="protein sequence ID" value="SPY43951.1"/>
    <property type="molecule type" value="Genomic_DNA"/>
</dbReference>
<evidence type="ECO:0000259" key="3">
    <source>
        <dbReference type="PROSITE" id="PS50887"/>
    </source>
</evidence>
<organism evidence="4 5">
    <name type="scientific">Photobacterium damselae</name>
    <dbReference type="NCBI Taxonomy" id="38293"/>
    <lineage>
        <taxon>Bacteria</taxon>
        <taxon>Pseudomonadati</taxon>
        <taxon>Pseudomonadota</taxon>
        <taxon>Gammaproteobacteria</taxon>
        <taxon>Vibrionales</taxon>
        <taxon>Vibrionaceae</taxon>
        <taxon>Photobacterium</taxon>
    </lineage>
</organism>
<dbReference type="RefSeq" id="WP_005305568.1">
    <property type="nucleotide sequence ID" value="NZ_PYOG01000006.1"/>
</dbReference>
<accession>A0A2T3QLM0</accession>
<dbReference type="GO" id="GO:0052621">
    <property type="term" value="F:diguanylate cyclase activity"/>
    <property type="evidence" value="ECO:0007669"/>
    <property type="project" value="UniProtKB-EC"/>
</dbReference>
<dbReference type="Pfam" id="PF00990">
    <property type="entry name" value="GGDEF"/>
    <property type="match status" value="1"/>
</dbReference>
<proteinExistence type="predicted"/>
<dbReference type="GO" id="GO:0043709">
    <property type="term" value="P:cell adhesion involved in single-species biofilm formation"/>
    <property type="evidence" value="ECO:0007669"/>
    <property type="project" value="TreeGrafter"/>
</dbReference>
<dbReference type="Proteomes" id="UP000251647">
    <property type="component" value="Unassembled WGS sequence"/>
</dbReference>
<keyword evidence="4" id="KW-0808">Transferase</keyword>